<proteinExistence type="predicted"/>
<sequence>MLKPADVVCLKSGGFKMTVSDSTETHAKCIWHDKEGVLHEESFSIDLLEIAESKSGMLCRPRK</sequence>
<dbReference type="InterPro" id="IPR019226">
    <property type="entry name" value="DUF2158"/>
</dbReference>
<reference evidence="1" key="1">
    <citation type="submission" date="2018-07" db="EMBL/GenBank/DDBJ databases">
        <authorList>
            <consortium name="PulseNet: The National Subtyping Network for Foodborne Disease Surveillance"/>
            <person name="Tarr C.L."/>
            <person name="Trees E."/>
            <person name="Katz L.S."/>
            <person name="Carleton-Romer H.A."/>
            <person name="Stroika S."/>
            <person name="Kucerova Z."/>
            <person name="Roache K.F."/>
            <person name="Sabol A.L."/>
            <person name="Besser J."/>
            <person name="Gerner-Smidt P."/>
        </authorList>
    </citation>
    <scope>NUCLEOTIDE SEQUENCE</scope>
    <source>
        <strain evidence="1">PNUSAS013202</strain>
    </source>
</reference>
<dbReference type="AlphaFoldDB" id="A0A637C298"/>
<dbReference type="Pfam" id="PF09926">
    <property type="entry name" value="DUF2158"/>
    <property type="match status" value="1"/>
</dbReference>
<dbReference type="RefSeq" id="WP_001547483.1">
    <property type="nucleotide sequence ID" value="NZ_CP117348.1"/>
</dbReference>
<accession>A0A637C298</accession>
<name>A0A637C298_SALET</name>
<gene>
    <name evidence="1" type="ORF">CBH38_20170</name>
</gene>
<comment type="caution">
    <text evidence="1">The sequence shown here is derived from an EMBL/GenBank/DDBJ whole genome shotgun (WGS) entry which is preliminary data.</text>
</comment>
<dbReference type="EMBL" id="AAMHPK010000013">
    <property type="protein sequence ID" value="EDH4275474.1"/>
    <property type="molecule type" value="Genomic_DNA"/>
</dbReference>
<organism evidence="1">
    <name type="scientific">Salmonella enterica subsp. enterica serovar Heidelberg</name>
    <dbReference type="NCBI Taxonomy" id="611"/>
    <lineage>
        <taxon>Bacteria</taxon>
        <taxon>Pseudomonadati</taxon>
        <taxon>Pseudomonadota</taxon>
        <taxon>Gammaproteobacteria</taxon>
        <taxon>Enterobacterales</taxon>
        <taxon>Enterobacteriaceae</taxon>
        <taxon>Salmonella</taxon>
    </lineage>
</organism>
<evidence type="ECO:0000313" key="1">
    <source>
        <dbReference type="EMBL" id="EDH4275474.1"/>
    </source>
</evidence>
<protein>
    <submittedName>
        <fullName evidence="1">DUF2158 domain-containing protein</fullName>
    </submittedName>
</protein>